<evidence type="ECO:0000313" key="2">
    <source>
        <dbReference type="Proteomes" id="UP001060170"/>
    </source>
</evidence>
<sequence length="1333" mass="148523">MHRGTSDQTRQNRIPRKGLQRSQSYLSISGNQSELKVDSSSGPIRSRAVGTDSDTGSDGLREFAARSSMAKDIESERLFREANKGKAKPKVYQPTRRPIEDDDENEQLDVEAVKALKWRPKNGRPPEHMSASVAAQQKKYNPLIKLLGIKIKIIRSNDDEDSSSADQDDIIPPASSATSRNQDDGSGIELGKIAERQTLASPASDQPFQEDLTRCNETSFNPTQEELVGVQECPSTASEDEPPKKAPAANPDSRALTDVNKNNQGTSDSEQLELRHADECPSTASEEEPSKKPVILNSEGRHSTNSNTNNQTMGVSTEQKSDCADECPSTASEDEPPKPPFTAISERHNLINNNKNNQEACDHTQQESGYAEECPTTASEDEPTKKPCTINRRRKTLTDTNMDNQGACDHIQREMGCADECPTTASEDEPTKIPSMVNRERKTLTDTNKDNQGTCDHTQQEIGCADECPTTASEEEPVKCADVVSTTASENESTDIRTKARSEGDSEMKVASTLPATVPDQNPRKQQTSSERTTAHSNPSSDLYSNSKRNVLYPRVQLEARPNLEISSEIQDAIGPLPLSKTVELTASIDKFLKPYQRDGVKFFFKHFQQKNGVILGDDMGLGKTIQVIAFLSAVMGLQGTPDEKHRRKTAINKLSSSRAYKPSDLGPTCLVICPNSVIDNWSREIQTWGYFEHATLGGNNSGAETTARFNAGAFDILVCGSSYARDHIDDLHDMDFTVVVVDEVHHLKNPRSAMTRAFYKFKTKIRFGLTGTAMQNDLSELHSLFDWVRPGALGTVAMWEAFVSNPIKEARKSNASVYELQLGADRAQALVDKCWPDLQLRRTKAKILHELPPRTDQIALCPMTEVQKLAHKNLLSDPDVVNMRNHDMPCPCNKVNKDGQHYKLGLCCDQGWSGRIFPYLILLQKLANHLALTYPNKQDKPEKYEQDKLYLEKMFPDDKFSREQHFSSKYDTELCGKWKVLKPLLEQWKKDKFKVLLFSQSTKMMDILEYWLQQDFPEFVRLDGSVAIRERFKRVEEFQTDPNKFIFLASIKAAGVGLNLTAANKVVIFDPSWNPSHDAQAMDRVVRIGQKREVECIRLISSGTTEELIYHRQVYKQGLSEVANTGQAPSRHFTGVQGNKKNQGDIFGVKNIFKQQASERASLDPDENLDDFSYAVDQFITHGAIVANSEAKSKDQFELVPLQALPQVSQPDAMSAEALLRNFGADRILPHGEVVKDALDPTSHRDRMPSQSKRTAGHVGKKPRHGMCTISAQPPLRGVKLKSKIERKKIKSGKNFASDNDTDSSSSSDSCHVQGIISKDFGLTPSKRKKCS</sequence>
<protein>
    <submittedName>
        <fullName evidence="1">Uncharacterized protein</fullName>
    </submittedName>
</protein>
<organism evidence="1 2">
    <name type="scientific">Puccinia striiformis f. sp. tritici</name>
    <dbReference type="NCBI Taxonomy" id="168172"/>
    <lineage>
        <taxon>Eukaryota</taxon>
        <taxon>Fungi</taxon>
        <taxon>Dikarya</taxon>
        <taxon>Basidiomycota</taxon>
        <taxon>Pucciniomycotina</taxon>
        <taxon>Pucciniomycetes</taxon>
        <taxon>Pucciniales</taxon>
        <taxon>Pucciniaceae</taxon>
        <taxon>Puccinia</taxon>
    </lineage>
</organism>
<evidence type="ECO:0000313" key="1">
    <source>
        <dbReference type="EMBL" id="KAI7947398.1"/>
    </source>
</evidence>
<proteinExistence type="predicted"/>
<keyword evidence="2" id="KW-1185">Reference proteome</keyword>
<accession>A0ACC0E7F7</accession>
<comment type="caution">
    <text evidence="1">The sequence shown here is derived from an EMBL/GenBank/DDBJ whole genome shotgun (WGS) entry which is preliminary data.</text>
</comment>
<dbReference type="Proteomes" id="UP001060170">
    <property type="component" value="Chromosome 9"/>
</dbReference>
<reference evidence="1 2" key="3">
    <citation type="journal article" date="2022" name="Microbiol. Spectr.">
        <title>Folding features and dynamics of 3D genome architecture in plant fungal pathogens.</title>
        <authorList>
            <person name="Xia C."/>
        </authorList>
    </citation>
    <scope>NUCLEOTIDE SEQUENCE [LARGE SCALE GENOMIC DNA]</scope>
    <source>
        <strain evidence="1 2">93-210</strain>
    </source>
</reference>
<reference evidence="2" key="1">
    <citation type="journal article" date="2018" name="BMC Genomics">
        <title>Genomic insights into host adaptation between the wheat stripe rust pathogen (Puccinia striiformis f. sp. tritici) and the barley stripe rust pathogen (Puccinia striiformis f. sp. hordei).</title>
        <authorList>
            <person name="Xia C."/>
            <person name="Wang M."/>
            <person name="Yin C."/>
            <person name="Cornejo O.E."/>
            <person name="Hulbert S.H."/>
            <person name="Chen X."/>
        </authorList>
    </citation>
    <scope>NUCLEOTIDE SEQUENCE [LARGE SCALE GENOMIC DNA]</scope>
    <source>
        <strain evidence="2">93-210</strain>
    </source>
</reference>
<dbReference type="EMBL" id="CM045873">
    <property type="protein sequence ID" value="KAI7947398.1"/>
    <property type="molecule type" value="Genomic_DNA"/>
</dbReference>
<name>A0ACC0E7F7_9BASI</name>
<reference evidence="2" key="2">
    <citation type="journal article" date="2018" name="Mol. Plant Microbe Interact.">
        <title>Genome sequence resources for the wheat stripe rust pathogen (Puccinia striiformis f. sp. tritici) and the barley stripe rust pathogen (Puccinia striiformis f. sp. hordei).</title>
        <authorList>
            <person name="Xia C."/>
            <person name="Wang M."/>
            <person name="Yin C."/>
            <person name="Cornejo O.E."/>
            <person name="Hulbert S.H."/>
            <person name="Chen X."/>
        </authorList>
    </citation>
    <scope>NUCLEOTIDE SEQUENCE [LARGE SCALE GENOMIC DNA]</scope>
    <source>
        <strain evidence="2">93-210</strain>
    </source>
</reference>
<gene>
    <name evidence="1" type="ORF">MJO28_009306</name>
</gene>